<feature type="domain" description="SRCR" evidence="10">
    <location>
        <begin position="1047"/>
        <end position="1150"/>
    </location>
</feature>
<feature type="region of interest" description="Disordered" evidence="8">
    <location>
        <begin position="1768"/>
        <end position="1788"/>
    </location>
</feature>
<feature type="disulfide bond" evidence="7">
    <location>
        <begin position="817"/>
        <end position="878"/>
    </location>
</feature>
<feature type="disulfide bond" evidence="7">
    <location>
        <begin position="1514"/>
        <end position="1524"/>
    </location>
</feature>
<feature type="domain" description="SRCR" evidence="10">
    <location>
        <begin position="1581"/>
        <end position="1681"/>
    </location>
</feature>
<dbReference type="Pfam" id="PF00530">
    <property type="entry name" value="SRCR"/>
    <property type="match status" value="15"/>
</dbReference>
<dbReference type="FunFam" id="3.10.250.10:FF:000012">
    <property type="entry name" value="CD163 molecule like 1"/>
    <property type="match status" value="3"/>
</dbReference>
<feature type="disulfide bond" evidence="7">
    <location>
        <begin position="252"/>
        <end position="316"/>
    </location>
</feature>
<feature type="disulfide bond" evidence="7">
    <location>
        <begin position="578"/>
        <end position="639"/>
    </location>
</feature>
<sequence length="1881" mass="202157">MVGGQVLELRLKDGAHRCEGRVEVKHQGEWGTVEDMDWSLEDASVVCRQLGCGAAIGFPRAAYFGPGLGPIWLSYTSCEGVESTVSDCRHSNIKDYRNDSSSHDWDARVVCSGFVRLAGGDGPCSGRVEVYSGEAWIPVSDGNFTFPTAQVICAELGCGKVVSVLGHELFRESDGQVWAEEFRLLIIVVSSGNQTQVLPQCSDSMAESAGSEASVESAPYCSDSRQLRLVDGGGPCAGRVEILDQGSWGTICDDGWDLDDARVVCRQLGCGEALNATASAHFGAGSGPIWLDDLNCTGNESHVWRCPSRGWGQHDCRHKQDAGVICSEFLALRMVSEDQQCAGWLEVFYNGTWGSVCRSPMEDITVSMICRQLGCGDSGTLNSSVGLREGSRPRWVDGIRCRKTDTSLWQCPSDPWNYTSCSPKEEAYILCAGSRQLRLVDGGGPCAGRVEILNQGSWGTICDYSWNMKDAHVVCRQLGCGEALDATRSSSFGEGSGPIWLDNVKCTGKESHVWRCPSRGWGKHYCDHSEDAGVICSGFVRLAGGDGPCSGRVEVHSGEAWTPVSDGNFTFPTAQVICAELGCGKAVSVLGQVPFRESDGRIWAEEFRCEGEEPKLWWCPRVPCPGGTCHHSGAVQIACSVYTDVRLLTNGSSQCEGQVEMNISGRWRALCASHWSLANANVVCRQLGCGVAISTPNGAEGSDQLWKARFHCSGTESFLWKCPVTALGVPDCSHGNTASVICSGNQTQVLPQCDHFVSEPAGSAASEESAPYCSDSRQLRLVDGGGPCAGRVEILDQGSWGTICDDGWDLDDARVVCRQLGCGEALNATGYAHFGAGSGPIWLDDLNCAGNESHVWTCPSRGWGQHDCRHKEDAGVICSEFLALRMVSEDQQCAGWLEVFYNGTWGSVCRSPMDDVTMSIICSQLGCGDSGSLNTSVGLREGSRPRKKTQEMSNCCPLHRCKDNIAPDYSSYEDALAEAVYEELDYVLTQKEGLGSPNQRTDVPAENYDDAEEVPVPGTPPTSQGSKEEVVPEKDDGMRSSQTALELRLKDGAHRCEGRVEVKHQGEWGTVGDYRWRLEDASVVCRQLGCGAAIGFPGWAYFGPGLGPIWLLYTSCEGTESTISDCTHSDIKDYHNNSCSHDRDAGVVCSGFVRLAGGDGPCSGRVEVYSEEDWIPVSDGNFTLPTAQIICAELGLLITVVSSGNQIQVLPQCNDSLSQPEGSVASEESAPCCSEFLALRMVSEDQQCAGWLEVFYNGTWGTVCHSPMEDIAVSVICRQLGCGDSGIFNSSVALREGYRPHWVDGIQCWKTDTSLWQCPSDPWNYTSCSPMEEAYISCAGFVRLVGGDGPCSGRVEVRSGEAWTPVSDGNFTLPTAQVICAELGCGKAVSVLGHVPIREPDRRVWAEEFRCEGEEPKLWSCPRVPCPGGKCHHSGAVQVVCSVYTDVRLMTNGTSQCEGQVEMNISGQWRALCASHWSLANANVVCRQLGCGVAISTPNGAEGSHQLWKAQFHCSGTESFLCKCPVIALGVPDCSCGNTASVICSGNHTQVLPQCNDSVSEQVGSAASEESAPYCSDSRQLRLVDGGGPCAGRVEILDQGSWGTICDDGWDLDDARVVCRQLGCGEALNATGSAHFGAGSGPIWLDDLNCTGKESHVWRCPSRGWGRHDCRHKQDAGVICSGVRKTLPPTPAGSRPVSSPLPGIFSLPGVLCFILGSLLFPVLVILVTQVFRWRAERRASSCYEDALAEAVYEELDHLVTQKEGLLGSPGFLSDGEDNNDSRSVPEAPDQKTYALGEGYDHAKEVPVPGAPPTSEGSAEEVLAEKEDGMKSETGSSLNIFREEADPGEGEESPWLLQGEKGDPGYDDVELSALGTSTVTFP</sequence>
<dbReference type="InterPro" id="IPR036772">
    <property type="entry name" value="SRCR-like_dom_sf"/>
</dbReference>
<dbReference type="SUPFAM" id="SSF56487">
    <property type="entry name" value="SRCR-like"/>
    <property type="match status" value="15"/>
</dbReference>
<feature type="disulfide bond" evidence="7">
    <location>
        <begin position="462"/>
        <end position="526"/>
    </location>
</feature>
<feature type="disulfide bond" evidence="7">
    <location>
        <begin position="1619"/>
        <end position="1680"/>
    </location>
</feature>
<feature type="disulfide bond" evidence="7">
    <location>
        <begin position="506"/>
        <end position="516"/>
    </location>
</feature>
<feature type="domain" description="SRCR" evidence="10">
    <location>
        <begin position="227"/>
        <end position="327"/>
    </location>
</feature>
<dbReference type="EMBL" id="JAKZEL010000002">
    <property type="protein sequence ID" value="KAI4546028.1"/>
    <property type="molecule type" value="Genomic_DNA"/>
</dbReference>
<keyword evidence="9" id="KW-0812">Transmembrane</keyword>
<feature type="disulfide bond" evidence="7">
    <location>
        <begin position="296"/>
        <end position="306"/>
    </location>
</feature>
<evidence type="ECO:0000259" key="10">
    <source>
        <dbReference type="PROSITE" id="PS50287"/>
    </source>
</evidence>
<dbReference type="Proteomes" id="UP001214576">
    <property type="component" value="Unassembled WGS sequence"/>
</dbReference>
<evidence type="ECO:0000313" key="11">
    <source>
        <dbReference type="EMBL" id="KAI4546028.1"/>
    </source>
</evidence>
<feature type="disulfide bond" evidence="7">
    <location>
        <begin position="1264"/>
        <end position="1328"/>
    </location>
</feature>
<feature type="domain" description="SRCR" evidence="10">
    <location>
        <begin position="779"/>
        <end position="879"/>
    </location>
</feature>
<feature type="domain" description="SRCR" evidence="10">
    <location>
        <begin position="884"/>
        <end position="955"/>
    </location>
</feature>
<feature type="disulfide bond" evidence="7">
    <location>
        <begin position="609"/>
        <end position="619"/>
    </location>
</feature>
<keyword evidence="6" id="KW-0325">Glycoprotein</keyword>
<evidence type="ECO:0000256" key="7">
    <source>
        <dbReference type="PROSITE-ProRule" id="PRU00196"/>
    </source>
</evidence>
<feature type="region of interest" description="Disordered" evidence="8">
    <location>
        <begin position="1802"/>
        <end position="1881"/>
    </location>
</feature>
<evidence type="ECO:0000256" key="1">
    <source>
        <dbReference type="ARBA" id="ARBA00004613"/>
    </source>
</evidence>
<feature type="compositionally biased region" description="Basic and acidic residues" evidence="8">
    <location>
        <begin position="1026"/>
        <end position="1038"/>
    </location>
</feature>
<feature type="disulfide bond" evidence="7">
    <location>
        <begin position="1308"/>
        <end position="1318"/>
    </location>
</feature>
<evidence type="ECO:0000256" key="8">
    <source>
        <dbReference type="SAM" id="MobiDB-lite"/>
    </source>
</evidence>
<feature type="disulfide bond" evidence="7">
    <location>
        <begin position="1277"/>
        <end position="1338"/>
    </location>
</feature>
<feature type="disulfide bond" evidence="7">
    <location>
        <begin position="401"/>
        <end position="411"/>
    </location>
</feature>
<dbReference type="PANTHER" id="PTHR19331">
    <property type="entry name" value="SCAVENGER RECEPTOR DOMAIN-CONTAINING"/>
    <property type="match status" value="1"/>
</dbReference>
<keyword evidence="4" id="KW-0677">Repeat</keyword>
<dbReference type="SMART" id="SM00202">
    <property type="entry name" value="SR"/>
    <property type="match status" value="15"/>
</dbReference>
<feature type="region of interest" description="Disordered" evidence="8">
    <location>
        <begin position="992"/>
        <end position="1039"/>
    </location>
</feature>
<feature type="domain" description="SRCR" evidence="10">
    <location>
        <begin position="437"/>
        <end position="537"/>
    </location>
</feature>
<feature type="domain" description="SRCR" evidence="10">
    <location>
        <begin position="1239"/>
        <end position="1339"/>
    </location>
</feature>
<proteinExistence type="predicted"/>
<protein>
    <recommendedName>
        <fullName evidence="10">SRCR domain-containing protein</fullName>
    </recommendedName>
</protein>
<reference evidence="11" key="1">
    <citation type="submission" date="2022-03" db="EMBL/GenBank/DDBJ databases">
        <title>Genomic analyses of argali, domestic sheep and their hybrids provide insights into chromosomal evolution, heterosis and genetic basis of agronomic traits.</title>
        <authorList>
            <person name="Li M."/>
        </authorList>
    </citation>
    <scope>NUCLEOTIDE SEQUENCE</scope>
    <source>
        <strain evidence="11">CAU-MHL-2022a</strain>
        <tissue evidence="11">Skin</tissue>
    </source>
</reference>
<feature type="domain" description="SRCR" evidence="10">
    <location>
        <begin position="115"/>
        <end position="222"/>
    </location>
</feature>
<comment type="caution">
    <text evidence="11">The sequence shown here is derived from an EMBL/GenBank/DDBJ whole genome shotgun (WGS) entry which is preliminary data.</text>
</comment>
<feature type="disulfide bond" evidence="7">
    <location>
        <begin position="712"/>
        <end position="722"/>
    </location>
</feature>
<name>A0AAD4YFE5_OVIAM</name>
<dbReference type="FunFam" id="3.10.250.10:FF:000009">
    <property type="entry name" value="WC1"/>
    <property type="match status" value="6"/>
</dbReference>
<gene>
    <name evidence="11" type="ORF">MG293_002583</name>
</gene>
<feature type="disulfide bond" evidence="7">
    <location>
        <begin position="1380"/>
        <end position="1441"/>
    </location>
</feature>
<comment type="subcellular location">
    <subcellularLocation>
        <location evidence="1">Secreted</location>
    </subcellularLocation>
</comment>
<keyword evidence="2" id="KW-0964">Secreted</keyword>
<dbReference type="InterPro" id="IPR001190">
    <property type="entry name" value="SRCR"/>
</dbReference>
<dbReference type="GO" id="GO:0005576">
    <property type="term" value="C:extracellular region"/>
    <property type="evidence" value="ECO:0007669"/>
    <property type="project" value="UniProtKB-SubCell"/>
</dbReference>
<dbReference type="Gene3D" id="3.10.250.10">
    <property type="entry name" value="SRCR-like domain"/>
    <property type="match status" value="15"/>
</dbReference>
<feature type="disulfide bond" evidence="7">
    <location>
        <begin position="475"/>
        <end position="536"/>
    </location>
</feature>
<feature type="disulfide bond" evidence="7">
    <location>
        <begin position="804"/>
        <end position="868"/>
    </location>
</feature>
<comment type="caution">
    <text evidence="7">Lacks conserved residue(s) required for the propagation of feature annotation.</text>
</comment>
<evidence type="ECO:0000256" key="5">
    <source>
        <dbReference type="ARBA" id="ARBA00023157"/>
    </source>
</evidence>
<evidence type="ECO:0000256" key="9">
    <source>
        <dbReference type="SAM" id="Phobius"/>
    </source>
</evidence>
<evidence type="ECO:0000256" key="6">
    <source>
        <dbReference type="ARBA" id="ARBA00023180"/>
    </source>
</evidence>
<feature type="disulfide bond" evidence="7">
    <location>
        <begin position="357"/>
        <end position="421"/>
    </location>
</feature>
<feature type="disulfide bond" evidence="7">
    <location>
        <begin position="370"/>
        <end position="431"/>
    </location>
</feature>
<dbReference type="PROSITE" id="PS00420">
    <property type="entry name" value="SRCR_1"/>
    <property type="match status" value="4"/>
</dbReference>
<keyword evidence="3" id="KW-0732">Signal</keyword>
<feature type="disulfide bond" evidence="7">
    <location>
        <begin position="1650"/>
        <end position="1660"/>
    </location>
</feature>
<feature type="domain" description="SRCR" evidence="10">
    <location>
        <begin position="9"/>
        <end position="112"/>
    </location>
</feature>
<dbReference type="PANTHER" id="PTHR19331:SF468">
    <property type="entry name" value="SCAVENGER RECEPTOR CYSTEINE-RICH TYPE 1 PROTEIN M160"/>
    <property type="match status" value="1"/>
</dbReference>
<keyword evidence="12" id="KW-1185">Reference proteome</keyword>
<organism evidence="11 12">
    <name type="scientific">Ovis ammon polii</name>
    <dbReference type="NCBI Taxonomy" id="230172"/>
    <lineage>
        <taxon>Eukaryota</taxon>
        <taxon>Metazoa</taxon>
        <taxon>Chordata</taxon>
        <taxon>Craniata</taxon>
        <taxon>Vertebrata</taxon>
        <taxon>Euteleostomi</taxon>
        <taxon>Mammalia</taxon>
        <taxon>Eutheria</taxon>
        <taxon>Laurasiatheria</taxon>
        <taxon>Artiodactyla</taxon>
        <taxon>Ruminantia</taxon>
        <taxon>Pecora</taxon>
        <taxon>Bovidae</taxon>
        <taxon>Caprinae</taxon>
        <taxon>Ovis</taxon>
    </lineage>
</organism>
<feature type="disulfide bond" evidence="7">
    <location>
        <begin position="265"/>
        <end position="326"/>
    </location>
</feature>
<dbReference type="GO" id="GO:0009897">
    <property type="term" value="C:external side of plasma membrane"/>
    <property type="evidence" value="ECO:0007669"/>
    <property type="project" value="TreeGrafter"/>
</dbReference>
<dbReference type="PROSITE" id="PS50287">
    <property type="entry name" value="SRCR_2"/>
    <property type="match status" value="15"/>
</dbReference>
<keyword evidence="9" id="KW-0472">Membrane</keyword>
<feature type="domain" description="SRCR" evidence="10">
    <location>
        <begin position="1153"/>
        <end position="1195"/>
    </location>
</feature>
<feature type="domain" description="SRCR" evidence="10">
    <location>
        <begin position="1447"/>
        <end position="1545"/>
    </location>
</feature>
<feature type="disulfide bond" evidence="7">
    <location>
        <begin position="78"/>
        <end position="88"/>
    </location>
</feature>
<accession>A0AAD4YFE5</accession>
<feature type="domain" description="SRCR" evidence="10">
    <location>
        <begin position="540"/>
        <end position="640"/>
    </location>
</feature>
<evidence type="ECO:0000313" key="12">
    <source>
        <dbReference type="Proteomes" id="UP001214576"/>
    </source>
</evidence>
<feature type="disulfide bond" evidence="7">
    <location>
        <begin position="1606"/>
        <end position="1670"/>
    </location>
</feature>
<feature type="domain" description="SRCR" evidence="10">
    <location>
        <begin position="1342"/>
        <end position="1442"/>
    </location>
</feature>
<dbReference type="FunFam" id="3.10.250.10:FF:000004">
    <property type="entry name" value="Scavenger receptor cysteine-rich type 1 protein M130"/>
    <property type="match status" value="4"/>
</dbReference>
<evidence type="ECO:0000256" key="4">
    <source>
        <dbReference type="ARBA" id="ARBA00022737"/>
    </source>
</evidence>
<feature type="transmembrane region" description="Helical" evidence="9">
    <location>
        <begin position="1704"/>
        <end position="1728"/>
    </location>
</feature>
<feature type="domain" description="SRCR" evidence="10">
    <location>
        <begin position="332"/>
        <end position="432"/>
    </location>
</feature>
<feature type="domain" description="SRCR" evidence="10">
    <location>
        <begin position="645"/>
        <end position="743"/>
    </location>
</feature>
<feature type="disulfide bond" evidence="7">
    <location>
        <begin position="848"/>
        <end position="858"/>
    </location>
</feature>
<keyword evidence="9" id="KW-1133">Transmembrane helix</keyword>
<dbReference type="PRINTS" id="PR00258">
    <property type="entry name" value="SPERACTRCPTR"/>
</dbReference>
<feature type="disulfide bond" evidence="7">
    <location>
        <begin position="1116"/>
        <end position="1126"/>
    </location>
</feature>
<evidence type="ECO:0000256" key="3">
    <source>
        <dbReference type="ARBA" id="ARBA00022729"/>
    </source>
</evidence>
<evidence type="ECO:0000256" key="2">
    <source>
        <dbReference type="ARBA" id="ARBA00022525"/>
    </source>
</evidence>
<feature type="disulfide bond" evidence="7">
    <location>
        <begin position="1411"/>
        <end position="1421"/>
    </location>
</feature>
<keyword evidence="5 7" id="KW-1015">Disulfide bond</keyword>